<evidence type="ECO:0000256" key="6">
    <source>
        <dbReference type="ARBA" id="ARBA00022989"/>
    </source>
</evidence>
<dbReference type="GO" id="GO:0009922">
    <property type="term" value="F:fatty acid elongase activity"/>
    <property type="evidence" value="ECO:0007669"/>
    <property type="project" value="InterPro"/>
</dbReference>
<evidence type="ECO:0000256" key="3">
    <source>
        <dbReference type="ARBA" id="ARBA00022679"/>
    </source>
</evidence>
<keyword evidence="7 10" id="KW-0443">Lipid metabolism</keyword>
<keyword evidence="3 10" id="KW-0808">Transferase</keyword>
<evidence type="ECO:0000256" key="10">
    <source>
        <dbReference type="RuleBase" id="RU361115"/>
    </source>
</evidence>
<evidence type="ECO:0000256" key="2">
    <source>
        <dbReference type="ARBA" id="ARBA00022516"/>
    </source>
</evidence>
<keyword evidence="9 10" id="KW-0275">Fatty acid biosynthesis</keyword>
<keyword evidence="2 10" id="KW-0444">Lipid biosynthesis</keyword>
<keyword evidence="6 10" id="KW-1133">Transmembrane helix</keyword>
<proteinExistence type="inferred from homology"/>
<evidence type="ECO:0000256" key="5">
    <source>
        <dbReference type="ARBA" id="ARBA00022832"/>
    </source>
</evidence>
<organism evidence="11">
    <name type="scientific">Calcidiscus leptoporus</name>
    <dbReference type="NCBI Taxonomy" id="127549"/>
    <lineage>
        <taxon>Eukaryota</taxon>
        <taxon>Haptista</taxon>
        <taxon>Haptophyta</taxon>
        <taxon>Prymnesiophyceae</taxon>
        <taxon>Coccolithales</taxon>
        <taxon>Calcidiscaceae</taxon>
        <taxon>Calcidiscus</taxon>
    </lineage>
</organism>
<feature type="transmembrane region" description="Helical" evidence="10">
    <location>
        <begin position="68"/>
        <end position="85"/>
    </location>
</feature>
<sequence>MMSEALESELLRTTLCGYRNFTNLFTTDALMDLHPTLPISCDHYPPSTNEQSKIFDANHWTRITSQNWHIPLTACAIYLVMIRVLKAYMRERKPIRLTPIVIVWNFGLSLFSFCGMVLCVPHLLYGPAGLLTTNLHTAVCSHAASYGHGRVGFFVALFIYSKLAELFDTLWLLLRKSPVIFLHWYHHVTVLLYCWHAYSIRIGTGLWFAAMNYSVHSIMYFYFGLTQCGPRGRKLAKRFAMLITSLQLLQMIVGIMVTVASVVYHAQGATCFVSLTNSAMGLVMYASYFALFLQLFLSHYVYAKKPKLPSNCPSADVAALSSAADQTQRGRPVERPKVN</sequence>
<dbReference type="GO" id="GO:0042761">
    <property type="term" value="P:very long-chain fatty acid biosynthetic process"/>
    <property type="evidence" value="ECO:0007669"/>
    <property type="project" value="TreeGrafter"/>
</dbReference>
<keyword evidence="4 10" id="KW-0812">Transmembrane</keyword>
<feature type="transmembrane region" description="Helical" evidence="10">
    <location>
        <begin position="97"/>
        <end position="125"/>
    </location>
</feature>
<evidence type="ECO:0000256" key="9">
    <source>
        <dbReference type="ARBA" id="ARBA00023160"/>
    </source>
</evidence>
<feature type="transmembrane region" description="Helical" evidence="10">
    <location>
        <begin position="181"/>
        <end position="198"/>
    </location>
</feature>
<name>A0A7S0JBN1_9EUKA</name>
<dbReference type="GO" id="GO:0030148">
    <property type="term" value="P:sphingolipid biosynthetic process"/>
    <property type="evidence" value="ECO:0007669"/>
    <property type="project" value="TreeGrafter"/>
</dbReference>
<accession>A0A7S0JBN1</accession>
<dbReference type="PANTHER" id="PTHR11157">
    <property type="entry name" value="FATTY ACID ACYL TRANSFERASE-RELATED"/>
    <property type="match status" value="1"/>
</dbReference>
<evidence type="ECO:0000256" key="7">
    <source>
        <dbReference type="ARBA" id="ARBA00023098"/>
    </source>
</evidence>
<comment type="similarity">
    <text evidence="10">Belongs to the ELO family.</text>
</comment>
<evidence type="ECO:0000256" key="1">
    <source>
        <dbReference type="ARBA" id="ARBA00004141"/>
    </source>
</evidence>
<comment type="catalytic activity">
    <reaction evidence="10">
        <text>an acyl-CoA + malonyl-CoA + H(+) = a 3-oxoacyl-CoA + CO2 + CoA</text>
        <dbReference type="Rhea" id="RHEA:50252"/>
        <dbReference type="ChEBI" id="CHEBI:15378"/>
        <dbReference type="ChEBI" id="CHEBI:16526"/>
        <dbReference type="ChEBI" id="CHEBI:57287"/>
        <dbReference type="ChEBI" id="CHEBI:57384"/>
        <dbReference type="ChEBI" id="CHEBI:58342"/>
        <dbReference type="ChEBI" id="CHEBI:90726"/>
    </reaction>
    <physiologicalReaction direction="left-to-right" evidence="10">
        <dbReference type="Rhea" id="RHEA:50253"/>
    </physiologicalReaction>
</comment>
<evidence type="ECO:0000313" key="11">
    <source>
        <dbReference type="EMBL" id="CAD8546235.1"/>
    </source>
</evidence>
<dbReference type="EC" id="2.3.1.-" evidence="10"/>
<gene>
    <name evidence="11" type="ORF">CLEP1334_LOCUS21525</name>
</gene>
<dbReference type="Pfam" id="PF01151">
    <property type="entry name" value="ELO"/>
    <property type="match status" value="1"/>
</dbReference>
<keyword evidence="8 10" id="KW-0472">Membrane</keyword>
<protein>
    <recommendedName>
        <fullName evidence="10">Elongation of fatty acids protein</fullName>
        <ecNumber evidence="10">2.3.1.-</ecNumber>
    </recommendedName>
</protein>
<feature type="transmembrane region" description="Helical" evidence="10">
    <location>
        <begin position="151"/>
        <end position="174"/>
    </location>
</feature>
<dbReference type="AlphaFoldDB" id="A0A7S0JBN1"/>
<dbReference type="GO" id="GO:0034626">
    <property type="term" value="P:fatty acid elongation, polyunsaturated fatty acid"/>
    <property type="evidence" value="ECO:0007669"/>
    <property type="project" value="TreeGrafter"/>
</dbReference>
<dbReference type="GO" id="GO:0019367">
    <property type="term" value="P:fatty acid elongation, saturated fatty acid"/>
    <property type="evidence" value="ECO:0007669"/>
    <property type="project" value="TreeGrafter"/>
</dbReference>
<comment type="subcellular location">
    <subcellularLocation>
        <location evidence="1">Membrane</location>
        <topology evidence="1">Multi-pass membrane protein</topology>
    </subcellularLocation>
</comment>
<dbReference type="GO" id="GO:0005789">
    <property type="term" value="C:endoplasmic reticulum membrane"/>
    <property type="evidence" value="ECO:0007669"/>
    <property type="project" value="TreeGrafter"/>
</dbReference>
<dbReference type="PANTHER" id="PTHR11157:SF17">
    <property type="entry name" value="ELONGATION OF VERY LONG CHAIN FATTY ACIDS PROTEIN 6"/>
    <property type="match status" value="1"/>
</dbReference>
<keyword evidence="5 10" id="KW-0276">Fatty acid metabolism</keyword>
<dbReference type="PROSITE" id="PS01188">
    <property type="entry name" value="ELO"/>
    <property type="match status" value="1"/>
</dbReference>
<dbReference type="InterPro" id="IPR030457">
    <property type="entry name" value="ELO_CS"/>
</dbReference>
<reference evidence="11" key="1">
    <citation type="submission" date="2021-01" db="EMBL/GenBank/DDBJ databases">
        <authorList>
            <person name="Corre E."/>
            <person name="Pelletier E."/>
            <person name="Niang G."/>
            <person name="Scheremetjew M."/>
            <person name="Finn R."/>
            <person name="Kale V."/>
            <person name="Holt S."/>
            <person name="Cochrane G."/>
            <person name="Meng A."/>
            <person name="Brown T."/>
            <person name="Cohen L."/>
        </authorList>
    </citation>
    <scope>NUCLEOTIDE SEQUENCE</scope>
    <source>
        <strain evidence="11">RCC1130</strain>
    </source>
</reference>
<feature type="transmembrane region" description="Helical" evidence="10">
    <location>
        <begin position="246"/>
        <end position="266"/>
    </location>
</feature>
<dbReference type="GO" id="GO:0034625">
    <property type="term" value="P:fatty acid elongation, monounsaturated fatty acid"/>
    <property type="evidence" value="ECO:0007669"/>
    <property type="project" value="TreeGrafter"/>
</dbReference>
<dbReference type="InterPro" id="IPR002076">
    <property type="entry name" value="ELO_fam"/>
</dbReference>
<evidence type="ECO:0000256" key="8">
    <source>
        <dbReference type="ARBA" id="ARBA00023136"/>
    </source>
</evidence>
<evidence type="ECO:0000256" key="4">
    <source>
        <dbReference type="ARBA" id="ARBA00022692"/>
    </source>
</evidence>
<dbReference type="EMBL" id="HBER01042680">
    <property type="protein sequence ID" value="CAD8546235.1"/>
    <property type="molecule type" value="Transcribed_RNA"/>
</dbReference>
<feature type="transmembrane region" description="Helical" evidence="10">
    <location>
        <begin position="278"/>
        <end position="297"/>
    </location>
</feature>
<feature type="transmembrane region" description="Helical" evidence="10">
    <location>
        <begin position="204"/>
        <end position="225"/>
    </location>
</feature>